<keyword evidence="5 8" id="KW-0812">Transmembrane</keyword>
<accession>A0ABV8I3K6</accession>
<evidence type="ECO:0000256" key="5">
    <source>
        <dbReference type="ARBA" id="ARBA00022692"/>
    </source>
</evidence>
<dbReference type="PANTHER" id="PTHR30269:SF0">
    <property type="entry name" value="MEMBRANE TRANSPORTER PROTEIN YFCA-RELATED"/>
    <property type="match status" value="1"/>
</dbReference>
<dbReference type="EMBL" id="JBHSBM010000013">
    <property type="protein sequence ID" value="MFC4058624.1"/>
    <property type="molecule type" value="Genomic_DNA"/>
</dbReference>
<organism evidence="9 10">
    <name type="scientific">Planomonospora corallina</name>
    <dbReference type="NCBI Taxonomy" id="1806052"/>
    <lineage>
        <taxon>Bacteria</taxon>
        <taxon>Bacillati</taxon>
        <taxon>Actinomycetota</taxon>
        <taxon>Actinomycetes</taxon>
        <taxon>Streptosporangiales</taxon>
        <taxon>Streptosporangiaceae</taxon>
        <taxon>Planomonospora</taxon>
    </lineage>
</organism>
<dbReference type="Pfam" id="PF01925">
    <property type="entry name" value="TauE"/>
    <property type="match status" value="1"/>
</dbReference>
<dbReference type="PANTHER" id="PTHR30269">
    <property type="entry name" value="TRANSMEMBRANE PROTEIN YFCA"/>
    <property type="match status" value="1"/>
</dbReference>
<keyword evidence="6 8" id="KW-1133">Transmembrane helix</keyword>
<dbReference type="Proteomes" id="UP001595850">
    <property type="component" value="Unassembled WGS sequence"/>
</dbReference>
<feature type="transmembrane region" description="Helical" evidence="8">
    <location>
        <begin position="139"/>
        <end position="170"/>
    </location>
</feature>
<evidence type="ECO:0000256" key="2">
    <source>
        <dbReference type="ARBA" id="ARBA00009142"/>
    </source>
</evidence>
<evidence type="ECO:0000256" key="1">
    <source>
        <dbReference type="ARBA" id="ARBA00004651"/>
    </source>
</evidence>
<feature type="transmembrane region" description="Helical" evidence="8">
    <location>
        <begin position="182"/>
        <end position="202"/>
    </location>
</feature>
<evidence type="ECO:0000313" key="10">
    <source>
        <dbReference type="Proteomes" id="UP001595850"/>
    </source>
</evidence>
<dbReference type="InterPro" id="IPR052017">
    <property type="entry name" value="TSUP"/>
</dbReference>
<gene>
    <name evidence="9" type="ORF">ACFOWE_09985</name>
</gene>
<keyword evidence="10" id="KW-1185">Reference proteome</keyword>
<keyword evidence="7 8" id="KW-0472">Membrane</keyword>
<protein>
    <recommendedName>
        <fullName evidence="8">Probable membrane transporter protein</fullName>
    </recommendedName>
</protein>
<feature type="transmembrane region" description="Helical" evidence="8">
    <location>
        <begin position="6"/>
        <end position="31"/>
    </location>
</feature>
<dbReference type="RefSeq" id="WP_377286926.1">
    <property type="nucleotide sequence ID" value="NZ_JBHSBM010000013.1"/>
</dbReference>
<evidence type="ECO:0000313" key="9">
    <source>
        <dbReference type="EMBL" id="MFC4058624.1"/>
    </source>
</evidence>
<feature type="transmembrane region" description="Helical" evidence="8">
    <location>
        <begin position="214"/>
        <end position="233"/>
    </location>
</feature>
<feature type="transmembrane region" description="Helical" evidence="8">
    <location>
        <begin position="74"/>
        <end position="93"/>
    </location>
</feature>
<dbReference type="InterPro" id="IPR002781">
    <property type="entry name" value="TM_pro_TauE-like"/>
</dbReference>
<keyword evidence="3" id="KW-0813">Transport</keyword>
<evidence type="ECO:0000256" key="3">
    <source>
        <dbReference type="ARBA" id="ARBA00022448"/>
    </source>
</evidence>
<comment type="similarity">
    <text evidence="2 8">Belongs to the 4-toluene sulfonate uptake permease (TSUP) (TC 2.A.102) family.</text>
</comment>
<comment type="subcellular location">
    <subcellularLocation>
        <location evidence="1 8">Cell membrane</location>
        <topology evidence="1 8">Multi-pass membrane protein</topology>
    </subcellularLocation>
</comment>
<proteinExistence type="inferred from homology"/>
<evidence type="ECO:0000256" key="8">
    <source>
        <dbReference type="RuleBase" id="RU363041"/>
    </source>
</evidence>
<sequence length="259" mass="26565">MTPWEAAAIFAAGIGAGGINAVVGSGSLITFPTMVAVGLPPVVANVSNNIGLVPGSLTGALGYRAELKGQRDRLVRLGTGSLLGSLIGGVLLLSLPERTFTAIVSVLIGLACVLVVLQPRLSGWLNARREHARPHGGPWLWLGVFGAGIYGGYFGAAQGVLLIGLLGIFLDEELQRVNAAKNVLSLLVNGIAAALFITADALDLFPMAEIDWRAVGLVAVGATIGGYLGARVGRKLPAPVLRGFIVCVGVAAIVKLVYG</sequence>
<name>A0ABV8I3K6_9ACTN</name>
<keyword evidence="4 8" id="KW-1003">Cell membrane</keyword>
<feature type="transmembrane region" description="Helical" evidence="8">
    <location>
        <begin position="99"/>
        <end position="118"/>
    </location>
</feature>
<feature type="transmembrane region" description="Helical" evidence="8">
    <location>
        <begin position="239"/>
        <end position="258"/>
    </location>
</feature>
<evidence type="ECO:0000256" key="7">
    <source>
        <dbReference type="ARBA" id="ARBA00023136"/>
    </source>
</evidence>
<evidence type="ECO:0000256" key="4">
    <source>
        <dbReference type="ARBA" id="ARBA00022475"/>
    </source>
</evidence>
<evidence type="ECO:0000256" key="6">
    <source>
        <dbReference type="ARBA" id="ARBA00022989"/>
    </source>
</evidence>
<comment type="caution">
    <text evidence="9">The sequence shown here is derived from an EMBL/GenBank/DDBJ whole genome shotgun (WGS) entry which is preliminary data.</text>
</comment>
<reference evidence="10" key="1">
    <citation type="journal article" date="2019" name="Int. J. Syst. Evol. Microbiol.">
        <title>The Global Catalogue of Microorganisms (GCM) 10K type strain sequencing project: providing services to taxonomists for standard genome sequencing and annotation.</title>
        <authorList>
            <consortium name="The Broad Institute Genomics Platform"/>
            <consortium name="The Broad Institute Genome Sequencing Center for Infectious Disease"/>
            <person name="Wu L."/>
            <person name="Ma J."/>
        </authorList>
    </citation>
    <scope>NUCLEOTIDE SEQUENCE [LARGE SCALE GENOMIC DNA]</scope>
    <source>
        <strain evidence="10">TBRC 4489</strain>
    </source>
</reference>